<dbReference type="OrthoDB" id="1668230at2759"/>
<evidence type="ECO:0000313" key="2">
    <source>
        <dbReference type="Proteomes" id="UP000606974"/>
    </source>
</evidence>
<name>A0A8H7E0Q6_9EURO</name>
<accession>A0A8H7E0Q6</accession>
<evidence type="ECO:0000313" key="1">
    <source>
        <dbReference type="EMBL" id="KAF7505122.1"/>
    </source>
</evidence>
<dbReference type="EMBL" id="JAACFV010000118">
    <property type="protein sequence ID" value="KAF7505122.1"/>
    <property type="molecule type" value="Genomic_DNA"/>
</dbReference>
<comment type="caution">
    <text evidence="1">The sequence shown here is derived from an EMBL/GenBank/DDBJ whole genome shotgun (WGS) entry which is preliminary data.</text>
</comment>
<organism evidence="1 2">
    <name type="scientific">Endocarpon pusillum</name>
    <dbReference type="NCBI Taxonomy" id="364733"/>
    <lineage>
        <taxon>Eukaryota</taxon>
        <taxon>Fungi</taxon>
        <taxon>Dikarya</taxon>
        <taxon>Ascomycota</taxon>
        <taxon>Pezizomycotina</taxon>
        <taxon>Eurotiomycetes</taxon>
        <taxon>Chaetothyriomycetidae</taxon>
        <taxon>Verrucariales</taxon>
        <taxon>Verrucariaceae</taxon>
        <taxon>Endocarpon</taxon>
    </lineage>
</organism>
<proteinExistence type="predicted"/>
<gene>
    <name evidence="1" type="ORF">GJ744_001262</name>
</gene>
<keyword evidence="2" id="KW-1185">Reference proteome</keyword>
<dbReference type="AlphaFoldDB" id="A0A8H7E0Q6"/>
<dbReference type="Proteomes" id="UP000606974">
    <property type="component" value="Unassembled WGS sequence"/>
</dbReference>
<protein>
    <submittedName>
        <fullName evidence="1">Uncharacterized protein</fullName>
    </submittedName>
</protein>
<reference evidence="1" key="1">
    <citation type="submission" date="2020-02" db="EMBL/GenBank/DDBJ databases">
        <authorList>
            <person name="Palmer J.M."/>
        </authorList>
    </citation>
    <scope>NUCLEOTIDE SEQUENCE</scope>
    <source>
        <strain evidence="1">EPUS1.4</strain>
        <tissue evidence="1">Thallus</tissue>
    </source>
</reference>
<sequence length="95" mass="11156">MQTVDDSGYFIFTDIGQLGAVMYEVVTGEACEFDLFKNQPAGYAIATWPQREDLPSTQGIWLGYIIERCWTRRSFWRNWTRSPSTKRLHDRSTRK</sequence>